<dbReference type="AlphaFoldDB" id="A0A1H7GNB5"/>
<dbReference type="InterPro" id="IPR036291">
    <property type="entry name" value="NAD(P)-bd_dom_sf"/>
</dbReference>
<accession>A0A1H7GNB5</accession>
<proteinExistence type="predicted"/>
<organism evidence="2 3">
    <name type="scientific">Chitinophaga rupis</name>
    <dbReference type="NCBI Taxonomy" id="573321"/>
    <lineage>
        <taxon>Bacteria</taxon>
        <taxon>Pseudomonadati</taxon>
        <taxon>Bacteroidota</taxon>
        <taxon>Chitinophagia</taxon>
        <taxon>Chitinophagales</taxon>
        <taxon>Chitinophagaceae</taxon>
        <taxon>Chitinophaga</taxon>
    </lineage>
</organism>
<evidence type="ECO:0000313" key="3">
    <source>
        <dbReference type="Proteomes" id="UP000198984"/>
    </source>
</evidence>
<dbReference type="Pfam" id="PF13380">
    <property type="entry name" value="CoA_binding_2"/>
    <property type="match status" value="1"/>
</dbReference>
<evidence type="ECO:0000313" key="2">
    <source>
        <dbReference type="EMBL" id="SEK38030.1"/>
    </source>
</evidence>
<name>A0A1H7GNB5_9BACT</name>
<feature type="domain" description="CoA-binding" evidence="1">
    <location>
        <begin position="11"/>
        <end position="121"/>
    </location>
</feature>
<keyword evidence="3" id="KW-1185">Reference proteome</keyword>
<dbReference type="STRING" id="573321.SAMN04488505_10186"/>
<dbReference type="RefSeq" id="WP_089906194.1">
    <property type="nucleotide sequence ID" value="NZ_FOBB01000001.1"/>
</dbReference>
<dbReference type="OrthoDB" id="708726at2"/>
<dbReference type="EMBL" id="FOBB01000001">
    <property type="protein sequence ID" value="SEK38030.1"/>
    <property type="molecule type" value="Genomic_DNA"/>
</dbReference>
<dbReference type="Proteomes" id="UP000198984">
    <property type="component" value="Unassembled WGS sequence"/>
</dbReference>
<dbReference type="SUPFAM" id="SSF51735">
    <property type="entry name" value="NAD(P)-binding Rossmann-fold domains"/>
    <property type="match status" value="1"/>
</dbReference>
<dbReference type="Gene3D" id="3.40.50.720">
    <property type="entry name" value="NAD(P)-binding Rossmann-like Domain"/>
    <property type="match status" value="1"/>
</dbReference>
<evidence type="ECO:0000259" key="1">
    <source>
        <dbReference type="Pfam" id="PF13380"/>
    </source>
</evidence>
<sequence length="126" mass="13954">MAINSNNKKLTVVIGASANPQRYSYLAVSRLTAHGHPVVAIGLKDEKIGDTPVIKEHPAVEAVDTITLYLNPQRQQAYYDYILQLHPKRIIFNPGTENPELEQLAIKNGIEPIEACTLVMLSTGQY</sequence>
<dbReference type="InterPro" id="IPR003781">
    <property type="entry name" value="CoA-bd"/>
</dbReference>
<protein>
    <recommendedName>
        <fullName evidence="1">CoA-binding domain-containing protein</fullName>
    </recommendedName>
</protein>
<gene>
    <name evidence="2" type="ORF">SAMN04488505_10186</name>
</gene>
<reference evidence="2 3" key="1">
    <citation type="submission" date="2016-10" db="EMBL/GenBank/DDBJ databases">
        <authorList>
            <person name="de Groot N.N."/>
        </authorList>
    </citation>
    <scope>NUCLEOTIDE SEQUENCE [LARGE SCALE GENOMIC DNA]</scope>
    <source>
        <strain evidence="2 3">DSM 21039</strain>
    </source>
</reference>